<dbReference type="Gene3D" id="2.60.120.620">
    <property type="entry name" value="q2cbj1_9rhob like domain"/>
    <property type="match status" value="1"/>
</dbReference>
<dbReference type="GO" id="GO:0008270">
    <property type="term" value="F:zinc ion binding"/>
    <property type="evidence" value="ECO:0007669"/>
    <property type="project" value="InterPro"/>
</dbReference>
<dbReference type="GO" id="GO:0000981">
    <property type="term" value="F:DNA-binding transcription factor activity, RNA polymerase II-specific"/>
    <property type="evidence" value="ECO:0007669"/>
    <property type="project" value="InterPro"/>
</dbReference>
<keyword evidence="3" id="KW-0805">Transcription regulation</keyword>
<name>A0A3S4BKQ3_9PEZI</name>
<evidence type="ECO:0000313" key="8">
    <source>
        <dbReference type="EMBL" id="SPQ22743.1"/>
    </source>
</evidence>
<feature type="compositionally biased region" description="Low complexity" evidence="7">
    <location>
        <begin position="1423"/>
        <end position="1441"/>
    </location>
</feature>
<keyword evidence="5" id="KW-0539">Nucleus</keyword>
<gene>
    <name evidence="8" type="ORF">TT172_LOCUS5162</name>
</gene>
<evidence type="ECO:0000256" key="7">
    <source>
        <dbReference type="SAM" id="MobiDB-lite"/>
    </source>
</evidence>
<feature type="region of interest" description="Disordered" evidence="7">
    <location>
        <begin position="1422"/>
        <end position="1475"/>
    </location>
</feature>
<evidence type="ECO:0000256" key="1">
    <source>
        <dbReference type="ARBA" id="ARBA00004123"/>
    </source>
</evidence>
<reference evidence="8 9" key="1">
    <citation type="submission" date="2018-04" db="EMBL/GenBank/DDBJ databases">
        <authorList>
            <person name="Huttner S."/>
            <person name="Dainat J."/>
        </authorList>
    </citation>
    <scope>NUCLEOTIDE SEQUENCE [LARGE SCALE GENOMIC DNA]</scope>
</reference>
<feature type="compositionally biased region" description="Basic and acidic residues" evidence="7">
    <location>
        <begin position="207"/>
        <end position="219"/>
    </location>
</feature>
<dbReference type="CDD" id="cd00067">
    <property type="entry name" value="GAL4"/>
    <property type="match status" value="1"/>
</dbReference>
<evidence type="ECO:0000313" key="9">
    <source>
        <dbReference type="Proteomes" id="UP000289323"/>
    </source>
</evidence>
<evidence type="ECO:0000256" key="2">
    <source>
        <dbReference type="ARBA" id="ARBA00022723"/>
    </source>
</evidence>
<evidence type="ECO:0000256" key="4">
    <source>
        <dbReference type="ARBA" id="ARBA00023163"/>
    </source>
</evidence>
<feature type="region of interest" description="Disordered" evidence="7">
    <location>
        <begin position="1358"/>
        <end position="1407"/>
    </location>
</feature>
<feature type="region of interest" description="Disordered" evidence="7">
    <location>
        <begin position="512"/>
        <end position="564"/>
    </location>
</feature>
<dbReference type="CDD" id="cd12148">
    <property type="entry name" value="fungal_TF_MHR"/>
    <property type="match status" value="1"/>
</dbReference>
<dbReference type="InterPro" id="IPR001138">
    <property type="entry name" value="Zn2Cys6_DnaBD"/>
</dbReference>
<dbReference type="Proteomes" id="UP000289323">
    <property type="component" value="Unassembled WGS sequence"/>
</dbReference>
<feature type="region of interest" description="Disordered" evidence="7">
    <location>
        <begin position="1511"/>
        <end position="1538"/>
    </location>
</feature>
<sequence>MAQREAKKQRLRELRDAHDYVGIIVNHMRRHYTAVAPPPWLDLRVVAMQLMRSNKPGAKNAAWRSLRESLTRIHDWKSDHASWRQAVQASRMPYLGSRSDIKALEFINAKEACLPKCFMRYFRLAELDFLLEAEPRSHHEIPDFWKGAEVDDPAWRDVYMERSHYSRHLPFDDDLTDLVLSTVCQKGQREPEQPPPACAGVADDEDRGVASEETGEAKKPIKSTAEIEEGGVAGLWETEVQATISRIADTVNETLATETVRLLGKRCRQETEPAQGLEKRQKTRDEPSNLQKPINTTTEASDDDGLPAPHAARPATAKDDKRYRVLKTNYKTLKDQNLQLATLYSKLEVDSNNLRGEIEQVTTRCRDLQNESDSCKLNRYDLIERCGQLEERNKMLGEKNEQLSVQIEALTVDTRKLEGKIGQISAEASALADENKIMRAQIVSLMARVDAMEQVGPPRPQAPVGGQDPHERAGRPRDTAAGEGQTHLRHHFILDGASENRVVSELQDTGRAAAVMPSPHRQSDCRVKQEPDGELAFSQDSKQPHVSQPPAPPRSRQRATSRFPRVLEMPTASARAAGVQCARPGEPAEEFRRGLGDKDVLNLEWGVQAEAAARAGVNAKDQLFSSSPPKLRRLPRPQLNEELLALEDATLNYTCPDSSYTVHVFSRAPLVLYIENFLSASERHHILEISEPLYAPSTVTHDAGRSTERAPAVRDSEVAVVPRTVPVRCVEDRARALQGWRAQVWLERLRAQRYRAGGHYAHHFDWSSGRGGWGRVGSFMVWVAGGAGDRQKPVCTRCAKAGGECVYPESRRKPAFKRRNVRELEERLAQVEGLLKNVGKRRASHPGWFDGGATEGSPREGPMSWFPLSPTESPAGGDHAQFGELLRLGQFESLPPFEMIEELHAKFFTMQPHFLPIIHQANYLRAFHSPPHMRPPMGLQYAIWTAAANGDPKYGCYHDALYRRARRYLEADELKGQGEHFITVGHAQAWILIAMDEARSLLFTRASMSCAKSVRLTGMMGIQRLDSPLSEEEVPMAPMIAPARSWAEAEERRRLFWAGVTTHLPASDEAFFSGVEEKASTLQDALRGASYSPFAGNVIICHIFQRLMQHAQRPMPNDHPEDLEFGAFWSRHRELDNILSSAFMFLPERFRLPGNKGNPVAAQINLNLHAAVICLHLAARDKADKFKLGSIGQASRTRTLTAAREIVDIIKLTKAATAPPYRGPLMALSLFLAASVFISQAKEDPDSFDKANLEFLIDNMNAIRREHFITKAYLNQLARDIELSGISVSIGNPASLALAGQIDAHHNIPLVARGATTEPPKMRHPLHSRLDIAARRDALKCHDGSSCGPWSTFLGPFPRWEEPRGSAEGPATKRMRTSDRLSSGVPTGQGTHASAAGPSAWSAGREGRPSVVALTPKDVFGYSATHTTSTSTSTTSSTSWSYATKHRISTTLPHRTGSPAMNNSHAMSSAPPPPAAGAVPTFASFPMPGAAAAAAAAGSAPAYPPMPGAAPFGTSNLDTTTATTTASSSSNPNPADLGSLDGGVFDSLVGDWGLTDPESVYAMLLDVSGDTFGTAHDDGGAGGGGGSDGLDV</sequence>
<feature type="compositionally biased region" description="Basic and acidic residues" evidence="7">
    <location>
        <begin position="521"/>
        <end position="531"/>
    </location>
</feature>
<feature type="compositionally biased region" description="Low complexity" evidence="7">
    <location>
        <begin position="1393"/>
        <end position="1404"/>
    </location>
</feature>
<dbReference type="PANTHER" id="PTHR47338:SF10">
    <property type="entry name" value="TRANSCRIPTION FACTOR DOMAIN-CONTAINING PROTEIN-RELATED"/>
    <property type="match status" value="1"/>
</dbReference>
<feature type="compositionally biased region" description="Basic and acidic residues" evidence="7">
    <location>
        <begin position="468"/>
        <end position="480"/>
    </location>
</feature>
<dbReference type="PANTHER" id="PTHR47338">
    <property type="entry name" value="ZN(II)2CYS6 TRANSCRIPTION FACTOR (EUROFUNG)-RELATED"/>
    <property type="match status" value="1"/>
</dbReference>
<keyword evidence="4" id="KW-0804">Transcription</keyword>
<dbReference type="EMBL" id="OUUZ01000009">
    <property type="protein sequence ID" value="SPQ22743.1"/>
    <property type="molecule type" value="Genomic_DNA"/>
</dbReference>
<accession>A0A3S4BKQ3</accession>
<organism evidence="8 9">
    <name type="scientific">Thermothielavioides terrestris</name>
    <dbReference type="NCBI Taxonomy" id="2587410"/>
    <lineage>
        <taxon>Eukaryota</taxon>
        <taxon>Fungi</taxon>
        <taxon>Dikarya</taxon>
        <taxon>Ascomycota</taxon>
        <taxon>Pezizomycotina</taxon>
        <taxon>Sordariomycetes</taxon>
        <taxon>Sordariomycetidae</taxon>
        <taxon>Sordariales</taxon>
        <taxon>Chaetomiaceae</taxon>
        <taxon>Thermothielavioides</taxon>
    </lineage>
</organism>
<keyword evidence="2" id="KW-0479">Metal-binding</keyword>
<keyword evidence="6" id="KW-0175">Coiled coil</keyword>
<evidence type="ECO:0000256" key="6">
    <source>
        <dbReference type="SAM" id="Coils"/>
    </source>
</evidence>
<feature type="compositionally biased region" description="Low complexity" evidence="7">
    <location>
        <begin position="1511"/>
        <end position="1537"/>
    </location>
</feature>
<feature type="region of interest" description="Disordered" evidence="7">
    <location>
        <begin position="266"/>
        <end position="320"/>
    </location>
</feature>
<feature type="region of interest" description="Disordered" evidence="7">
    <location>
        <begin position="186"/>
        <end position="225"/>
    </location>
</feature>
<feature type="coiled-coil region" evidence="6">
    <location>
        <begin position="344"/>
        <end position="406"/>
    </location>
</feature>
<dbReference type="InterPro" id="IPR050815">
    <property type="entry name" value="TF_fung"/>
</dbReference>
<comment type="subcellular location">
    <subcellularLocation>
        <location evidence="1">Nucleus</location>
    </subcellularLocation>
</comment>
<evidence type="ECO:0000256" key="3">
    <source>
        <dbReference type="ARBA" id="ARBA00023015"/>
    </source>
</evidence>
<evidence type="ECO:0000256" key="5">
    <source>
        <dbReference type="ARBA" id="ARBA00023242"/>
    </source>
</evidence>
<dbReference type="GO" id="GO:0005634">
    <property type="term" value="C:nucleus"/>
    <property type="evidence" value="ECO:0007669"/>
    <property type="project" value="UniProtKB-SubCell"/>
</dbReference>
<protein>
    <submittedName>
        <fullName evidence="8">3a8020ff-3f6e-40de-8498-73503608a374</fullName>
    </submittedName>
</protein>
<feature type="region of interest" description="Disordered" evidence="7">
    <location>
        <begin position="455"/>
        <end position="484"/>
    </location>
</feature>
<feature type="compositionally biased region" description="Polar residues" evidence="7">
    <location>
        <begin position="1380"/>
        <end position="1392"/>
    </location>
</feature>
<feature type="compositionally biased region" description="Polar residues" evidence="7">
    <location>
        <begin position="1449"/>
        <end position="1467"/>
    </location>
</feature>
<feature type="compositionally biased region" description="Basic and acidic residues" evidence="7">
    <location>
        <begin position="267"/>
        <end position="287"/>
    </location>
</feature>
<proteinExistence type="predicted"/>
<feature type="compositionally biased region" description="Polar residues" evidence="7">
    <location>
        <begin position="288"/>
        <end position="299"/>
    </location>
</feature>